<evidence type="ECO:0000256" key="1">
    <source>
        <dbReference type="SAM" id="MobiDB-lite"/>
    </source>
</evidence>
<reference evidence="3 4" key="1">
    <citation type="submission" date="2019-05" db="EMBL/GenBank/DDBJ databases">
        <title>Mikania micrantha, genome provides insights into the molecular mechanism of rapid growth.</title>
        <authorList>
            <person name="Liu B."/>
        </authorList>
    </citation>
    <scope>NUCLEOTIDE SEQUENCE [LARGE SCALE GENOMIC DNA]</scope>
    <source>
        <strain evidence="3">NLD-2019</strain>
        <tissue evidence="3">Leaf</tissue>
    </source>
</reference>
<dbReference type="Proteomes" id="UP000326396">
    <property type="component" value="Linkage Group LG12"/>
</dbReference>
<dbReference type="PANTHER" id="PTHR45023:SF4">
    <property type="entry name" value="GLYCINE-RICH PROTEIN-RELATED"/>
    <property type="match status" value="1"/>
</dbReference>
<comment type="caution">
    <text evidence="3">The sequence shown here is derived from an EMBL/GenBank/DDBJ whole genome shotgun (WGS) entry which is preliminary data.</text>
</comment>
<keyword evidence="4" id="KW-1185">Reference proteome</keyword>
<feature type="domain" description="No apical meristem-associated C-terminal" evidence="2">
    <location>
        <begin position="141"/>
        <end position="287"/>
    </location>
</feature>
<feature type="region of interest" description="Disordered" evidence="1">
    <location>
        <begin position="17"/>
        <end position="37"/>
    </location>
</feature>
<evidence type="ECO:0000313" key="3">
    <source>
        <dbReference type="EMBL" id="KAD6453813.1"/>
    </source>
</evidence>
<gene>
    <name evidence="3" type="ORF">E3N88_08519</name>
</gene>
<proteinExistence type="predicted"/>
<accession>A0A5N6PIQ3</accession>
<dbReference type="OrthoDB" id="2507178at2759"/>
<organism evidence="3 4">
    <name type="scientific">Mikania micrantha</name>
    <name type="common">bitter vine</name>
    <dbReference type="NCBI Taxonomy" id="192012"/>
    <lineage>
        <taxon>Eukaryota</taxon>
        <taxon>Viridiplantae</taxon>
        <taxon>Streptophyta</taxon>
        <taxon>Embryophyta</taxon>
        <taxon>Tracheophyta</taxon>
        <taxon>Spermatophyta</taxon>
        <taxon>Magnoliopsida</taxon>
        <taxon>eudicotyledons</taxon>
        <taxon>Gunneridae</taxon>
        <taxon>Pentapetalae</taxon>
        <taxon>asterids</taxon>
        <taxon>campanulids</taxon>
        <taxon>Asterales</taxon>
        <taxon>Asteraceae</taxon>
        <taxon>Asteroideae</taxon>
        <taxon>Heliantheae alliance</taxon>
        <taxon>Eupatorieae</taxon>
        <taxon>Mikania</taxon>
    </lineage>
</organism>
<name>A0A5N6PIQ3_9ASTR</name>
<dbReference type="InterPro" id="IPR029466">
    <property type="entry name" value="NAM-associated_C"/>
</dbReference>
<protein>
    <recommendedName>
        <fullName evidence="2">No apical meristem-associated C-terminal domain-containing protein</fullName>
    </recommendedName>
</protein>
<sequence length="299" mass="34631">MEEPIIALPQPISALQPNTIPRKKKRKAGTPSTGKRQPWTIADNELLTKGFLHVSNECIVENAQRSSDFWKRVLKYYTEGEGSGAVRTSHNLRSHWHMIKNNVTSFNNIMIQLRAQSENDCSDDQLKTQAHTMYFEQHNTHFIHEHVWNLVKDEPKWKKETDIQELKKTKTCVSSEYSTPLNANTCINIDDDVDDIPLSLEDYEVDESPHPKGTKMAKAKSSLKGKCVEDVTTKLDNILNKKSDVIEQFNARMTQLLELKEKKLDMEILYKDRSKMDHETLAFHKEQCAMIREKYSNKK</sequence>
<dbReference type="EMBL" id="SZYD01000004">
    <property type="protein sequence ID" value="KAD6453813.1"/>
    <property type="molecule type" value="Genomic_DNA"/>
</dbReference>
<dbReference type="PANTHER" id="PTHR45023">
    <property type="match status" value="1"/>
</dbReference>
<evidence type="ECO:0000313" key="4">
    <source>
        <dbReference type="Proteomes" id="UP000326396"/>
    </source>
</evidence>
<dbReference type="AlphaFoldDB" id="A0A5N6PIQ3"/>
<evidence type="ECO:0000259" key="2">
    <source>
        <dbReference type="Pfam" id="PF14303"/>
    </source>
</evidence>
<dbReference type="Pfam" id="PF14303">
    <property type="entry name" value="NAM-associated"/>
    <property type="match status" value="1"/>
</dbReference>